<dbReference type="KEGG" id="spir:CWM47_16710"/>
<evidence type="ECO:0000256" key="1">
    <source>
        <dbReference type="SAM" id="MobiDB-lite"/>
    </source>
</evidence>
<evidence type="ECO:0000313" key="3">
    <source>
        <dbReference type="Proteomes" id="UP000232883"/>
    </source>
</evidence>
<keyword evidence="3" id="KW-1185">Reference proteome</keyword>
<organism evidence="2 3">
    <name type="scientific">Spirosoma pollinicola</name>
    <dbReference type="NCBI Taxonomy" id="2057025"/>
    <lineage>
        <taxon>Bacteria</taxon>
        <taxon>Pseudomonadati</taxon>
        <taxon>Bacteroidota</taxon>
        <taxon>Cytophagia</taxon>
        <taxon>Cytophagales</taxon>
        <taxon>Cytophagaceae</taxon>
        <taxon>Spirosoma</taxon>
    </lineage>
</organism>
<name>A0A2K8Z0B0_9BACT</name>
<gene>
    <name evidence="2" type="ORF">CWM47_16710</name>
</gene>
<dbReference type="EMBL" id="CP025096">
    <property type="protein sequence ID" value="AUD03330.1"/>
    <property type="molecule type" value="Genomic_DNA"/>
</dbReference>
<dbReference type="Proteomes" id="UP000232883">
    <property type="component" value="Chromosome"/>
</dbReference>
<reference evidence="2 3" key="1">
    <citation type="submission" date="2017-11" db="EMBL/GenBank/DDBJ databases">
        <title>Taxonomic description and genome sequences of Spirosoma HA7 sp. nov., isolated from pollen microhabitat of Corylus avellana.</title>
        <authorList>
            <person name="Ambika Manirajan B."/>
            <person name="Suarez C."/>
            <person name="Ratering S."/>
            <person name="Geissler-Plaum R."/>
            <person name="Cardinale M."/>
            <person name="Sylvia S."/>
        </authorList>
    </citation>
    <scope>NUCLEOTIDE SEQUENCE [LARGE SCALE GENOMIC DNA]</scope>
    <source>
        <strain evidence="2 3">HA7</strain>
    </source>
</reference>
<feature type="region of interest" description="Disordered" evidence="1">
    <location>
        <begin position="23"/>
        <end position="65"/>
    </location>
</feature>
<dbReference type="AlphaFoldDB" id="A0A2K8Z0B0"/>
<sequence>MRKIILNGNTSINEFITRLIFTTGTGRPAQPKGPPPTEASDRPLLKQEGARTRVPRYKAPSCFRRGRSDASVGGGLMTVNSTVFGFFGKKPVVLQS</sequence>
<proteinExistence type="predicted"/>
<protein>
    <submittedName>
        <fullName evidence="2">Uncharacterized protein</fullName>
    </submittedName>
</protein>
<evidence type="ECO:0000313" key="2">
    <source>
        <dbReference type="EMBL" id="AUD03330.1"/>
    </source>
</evidence>
<dbReference type="RefSeq" id="WP_100989398.1">
    <property type="nucleotide sequence ID" value="NZ_CP025096.1"/>
</dbReference>
<accession>A0A2K8Z0B0</accession>
<feature type="compositionally biased region" description="Basic and acidic residues" evidence="1">
    <location>
        <begin position="39"/>
        <end position="51"/>
    </location>
</feature>